<reference evidence="1 2" key="1">
    <citation type="submission" date="2018-06" db="EMBL/GenBank/DDBJ databases">
        <title>Genomic Encyclopedia of Type Strains, Phase IV (KMG-IV): sequencing the most valuable type-strain genomes for metagenomic binning, comparative biology and taxonomic classification.</title>
        <authorList>
            <person name="Goeker M."/>
        </authorList>
    </citation>
    <scope>NUCLEOTIDE SEQUENCE [LARGE SCALE GENOMIC DNA]</scope>
    <source>
        <strain evidence="1 2">DSM 25619</strain>
    </source>
</reference>
<protein>
    <recommendedName>
        <fullName evidence="3">Lipoprotein</fullName>
    </recommendedName>
</protein>
<name>A0A366EB31_9HYPH</name>
<comment type="caution">
    <text evidence="1">The sequence shown here is derived from an EMBL/GenBank/DDBJ whole genome shotgun (WGS) entry which is preliminary data.</text>
</comment>
<evidence type="ECO:0008006" key="3">
    <source>
        <dbReference type="Google" id="ProtNLM"/>
    </source>
</evidence>
<sequence length="190" mass="20336">MQNSTFGRLNPLSTRFARLGGAALLGLIVAGCSTSNQQPTVSTSGEQRVTQADLQAFCPRISLREGTSYFSTYEKGGNGDSNRVIYQAAISDVTRDCRRDNGNLTITAAAAGRVVPGPKFRNGTITMPIRVVVMEGDKVVSSNLHKQAVSMTNSDAATQFVFTAPQISVSEATARQVQIFIGFDEGPQKK</sequence>
<dbReference type="Proteomes" id="UP000252893">
    <property type="component" value="Unassembled WGS sequence"/>
</dbReference>
<dbReference type="OrthoDB" id="8446614at2"/>
<accession>A0A366EB31</accession>
<dbReference type="AlphaFoldDB" id="A0A366EB31"/>
<gene>
    <name evidence="1" type="ORF">DFR47_101237</name>
</gene>
<evidence type="ECO:0000313" key="2">
    <source>
        <dbReference type="Proteomes" id="UP000252893"/>
    </source>
</evidence>
<organism evidence="1 2">
    <name type="scientific">Pseudochrobactrum asaccharolyticum</name>
    <dbReference type="NCBI Taxonomy" id="354351"/>
    <lineage>
        <taxon>Bacteria</taxon>
        <taxon>Pseudomonadati</taxon>
        <taxon>Pseudomonadota</taxon>
        <taxon>Alphaproteobacteria</taxon>
        <taxon>Hyphomicrobiales</taxon>
        <taxon>Brucellaceae</taxon>
        <taxon>Pseudochrobactrum</taxon>
    </lineage>
</organism>
<keyword evidence="2" id="KW-1185">Reference proteome</keyword>
<dbReference type="RefSeq" id="WP_113942581.1">
    <property type="nucleotide sequence ID" value="NZ_JBHEEG010000003.1"/>
</dbReference>
<proteinExistence type="predicted"/>
<dbReference type="EMBL" id="QNRH01000001">
    <property type="protein sequence ID" value="RBO98638.1"/>
    <property type="molecule type" value="Genomic_DNA"/>
</dbReference>
<evidence type="ECO:0000313" key="1">
    <source>
        <dbReference type="EMBL" id="RBO98638.1"/>
    </source>
</evidence>